<dbReference type="EMBL" id="JPRD01000008">
    <property type="protein sequence ID" value="KIF54281.1"/>
    <property type="molecule type" value="Genomic_DNA"/>
</dbReference>
<dbReference type="PANTHER" id="PTHR43806:SF11">
    <property type="entry name" value="CEREVISIN-RELATED"/>
    <property type="match status" value="1"/>
</dbReference>
<evidence type="ECO:0000313" key="15">
    <source>
        <dbReference type="EMBL" id="KIF54281.1"/>
    </source>
</evidence>
<comment type="similarity">
    <text evidence="1 8 9">Belongs to the peptidase S8 family.</text>
</comment>
<evidence type="ECO:0000256" key="7">
    <source>
        <dbReference type="PIRSR" id="PIRSR615500-1"/>
    </source>
</evidence>
<dbReference type="Gene3D" id="2.60.120.380">
    <property type="match status" value="1"/>
</dbReference>
<dbReference type="InterPro" id="IPR010259">
    <property type="entry name" value="S8pro/Inhibitor_I9"/>
</dbReference>
<dbReference type="PROSITE" id="PS00138">
    <property type="entry name" value="SUBTILASE_SER"/>
    <property type="match status" value="1"/>
</dbReference>
<feature type="active site" description="Charge relay system" evidence="7 8">
    <location>
        <position position="363"/>
    </location>
</feature>
<feature type="region of interest" description="Disordered" evidence="10">
    <location>
        <begin position="423"/>
        <end position="442"/>
    </location>
</feature>
<keyword evidence="6" id="KW-0865">Zymogen</keyword>
<dbReference type="InterPro" id="IPR023828">
    <property type="entry name" value="Peptidase_S8_Ser-AS"/>
</dbReference>
<keyword evidence="5 8" id="KW-0720">Serine protease</keyword>
<proteinExistence type="inferred from homology"/>
<evidence type="ECO:0000259" key="14">
    <source>
        <dbReference type="Pfam" id="PF05922"/>
    </source>
</evidence>
<dbReference type="GO" id="GO:0004252">
    <property type="term" value="F:serine-type endopeptidase activity"/>
    <property type="evidence" value="ECO:0007669"/>
    <property type="project" value="UniProtKB-UniRule"/>
</dbReference>
<dbReference type="InterPro" id="IPR007280">
    <property type="entry name" value="Peptidase_C_arc/bac"/>
</dbReference>
<evidence type="ECO:0000256" key="5">
    <source>
        <dbReference type="ARBA" id="ARBA00022825"/>
    </source>
</evidence>
<feature type="domain" description="Peptidase C-terminal archaeal/bacterial" evidence="13">
    <location>
        <begin position="453"/>
        <end position="521"/>
    </location>
</feature>
<dbReference type="AlphaFoldDB" id="A0A0C1ZMJ3"/>
<evidence type="ECO:0000259" key="13">
    <source>
        <dbReference type="Pfam" id="PF04151"/>
    </source>
</evidence>
<dbReference type="PANTHER" id="PTHR43806">
    <property type="entry name" value="PEPTIDASE S8"/>
    <property type="match status" value="1"/>
</dbReference>
<dbReference type="Pfam" id="PF00082">
    <property type="entry name" value="Peptidase_S8"/>
    <property type="match status" value="1"/>
</dbReference>
<evidence type="ECO:0000256" key="6">
    <source>
        <dbReference type="ARBA" id="ARBA00023145"/>
    </source>
</evidence>
<dbReference type="InterPro" id="IPR050131">
    <property type="entry name" value="Peptidase_S8_subtilisin-like"/>
</dbReference>
<evidence type="ECO:0000256" key="11">
    <source>
        <dbReference type="SAM" id="SignalP"/>
    </source>
</evidence>
<dbReference type="CDD" id="cd04077">
    <property type="entry name" value="Peptidases_S8_PCSK9_ProteinaseK_like"/>
    <property type="match status" value="1"/>
</dbReference>
<protein>
    <submittedName>
        <fullName evidence="15">Alkaline serine protease</fullName>
    </submittedName>
</protein>
<dbReference type="PATRIC" id="fig|1229493.5.peg.5791"/>
<name>A0A0C1ZMJ3_9VIBR</name>
<dbReference type="InterPro" id="IPR023827">
    <property type="entry name" value="Peptidase_S8_Asp-AS"/>
</dbReference>
<dbReference type="Proteomes" id="UP000031586">
    <property type="component" value="Unassembled WGS sequence"/>
</dbReference>
<dbReference type="PROSITE" id="PS00136">
    <property type="entry name" value="SUBTILASE_ASP"/>
    <property type="match status" value="1"/>
</dbReference>
<organism evidence="15 16">
    <name type="scientific">Vibrio owensii CAIM 1854 = LMG 25443</name>
    <dbReference type="NCBI Taxonomy" id="1229493"/>
    <lineage>
        <taxon>Bacteria</taxon>
        <taxon>Pseudomonadati</taxon>
        <taxon>Pseudomonadota</taxon>
        <taxon>Gammaproteobacteria</taxon>
        <taxon>Vibrionales</taxon>
        <taxon>Vibrionaceae</taxon>
        <taxon>Vibrio</taxon>
    </lineage>
</organism>
<dbReference type="SUPFAM" id="SSF52743">
    <property type="entry name" value="Subtilisin-like"/>
    <property type="match status" value="1"/>
</dbReference>
<dbReference type="Pfam" id="PF05922">
    <property type="entry name" value="Inhibitor_I9"/>
    <property type="match status" value="1"/>
</dbReference>
<keyword evidence="4 8" id="KW-0378">Hydrolase</keyword>
<feature type="signal peptide" evidence="11">
    <location>
        <begin position="1"/>
        <end position="23"/>
    </location>
</feature>
<dbReference type="PRINTS" id="PR00723">
    <property type="entry name" value="SUBTILISIN"/>
</dbReference>
<dbReference type="GO" id="GO:0006508">
    <property type="term" value="P:proteolysis"/>
    <property type="evidence" value="ECO:0007669"/>
    <property type="project" value="UniProtKB-KW"/>
</dbReference>
<accession>A0A0C1ZMJ3</accession>
<dbReference type="InterPro" id="IPR022398">
    <property type="entry name" value="Peptidase_S8_His-AS"/>
</dbReference>
<dbReference type="GO" id="GO:0005615">
    <property type="term" value="C:extracellular space"/>
    <property type="evidence" value="ECO:0007669"/>
    <property type="project" value="TreeGrafter"/>
</dbReference>
<dbReference type="Gene3D" id="3.40.50.200">
    <property type="entry name" value="Peptidase S8/S53 domain"/>
    <property type="match status" value="1"/>
</dbReference>
<comment type="caution">
    <text evidence="15">The sequence shown here is derived from an EMBL/GenBank/DDBJ whole genome shotgun (WGS) entry which is preliminary data.</text>
</comment>
<evidence type="ECO:0000256" key="4">
    <source>
        <dbReference type="ARBA" id="ARBA00022801"/>
    </source>
</evidence>
<evidence type="ECO:0000256" key="8">
    <source>
        <dbReference type="PROSITE-ProRule" id="PRU01240"/>
    </source>
</evidence>
<evidence type="ECO:0000256" key="10">
    <source>
        <dbReference type="SAM" id="MobiDB-lite"/>
    </source>
</evidence>
<evidence type="ECO:0000256" key="2">
    <source>
        <dbReference type="ARBA" id="ARBA00022670"/>
    </source>
</evidence>
<evidence type="ECO:0000256" key="1">
    <source>
        <dbReference type="ARBA" id="ARBA00011073"/>
    </source>
</evidence>
<dbReference type="InterPro" id="IPR034193">
    <property type="entry name" value="PCSK9_ProteinaseK-like"/>
</dbReference>
<sequence>MLKKLLSCCITSALCFHSSIAFSQSNEIADSAELQQAPDTLPATLMLAPDDIAIADRYIVVFQQPQMMASNSPEFEQFTQQSVDRMSGLYSIQVESVFDHSISGFVANLSPEQLKDLRSDPRVDYIEQDRILSLDPIVSADANQTNAIWGLDRIDQRNLPLDNNYSANFDGTGVTAYVIDTGVNNAHVEFGGRSVSGYDFVDNDADASDCNGHGTHVAGTIGGSLYGVAKNVNLVGVRVLSCSGSGSTSGVIAGVDWVAANASGPSVANMSLGGGQSVALDSAVQSAVQSGVSFMLAAGNSNADACNYSPARVATGVTVGSTTSTDARSSFSNWGSCVDVFAPGSQIKSAWYDGGYKTISGTSMATPHVAGVAALYLQENSSLSPSQVEALIVSRATSGKVTDTRGSVNKLLYSLTDADCGQDCGGPDPTPDPEGKLTSGVPVSGLSGSTGQVAYYYVDVEAGQRLTVQMYGGSGDADLYLRFGAKPALNAWDCRPFKYGNNETCTVSATQSGRYHVMIQGYSNYSGVSIQASY</sequence>
<keyword evidence="2 8" id="KW-0645">Protease</keyword>
<dbReference type="PROSITE" id="PS51892">
    <property type="entry name" value="SUBTILASE"/>
    <property type="match status" value="1"/>
</dbReference>
<evidence type="ECO:0000313" key="16">
    <source>
        <dbReference type="Proteomes" id="UP000031586"/>
    </source>
</evidence>
<feature type="chain" id="PRO_5002144537" evidence="11">
    <location>
        <begin position="24"/>
        <end position="534"/>
    </location>
</feature>
<dbReference type="PROSITE" id="PS00137">
    <property type="entry name" value="SUBTILASE_HIS"/>
    <property type="match status" value="1"/>
</dbReference>
<feature type="active site" description="Charge relay system" evidence="7 8">
    <location>
        <position position="180"/>
    </location>
</feature>
<keyword evidence="3 11" id="KW-0732">Signal</keyword>
<dbReference type="Pfam" id="PF04151">
    <property type="entry name" value="PPC"/>
    <property type="match status" value="1"/>
</dbReference>
<dbReference type="SUPFAM" id="SSF89260">
    <property type="entry name" value="Collagen-binding domain"/>
    <property type="match status" value="1"/>
</dbReference>
<evidence type="ECO:0000259" key="12">
    <source>
        <dbReference type="Pfam" id="PF00082"/>
    </source>
</evidence>
<dbReference type="InterPro" id="IPR036852">
    <property type="entry name" value="Peptidase_S8/S53_dom_sf"/>
</dbReference>
<dbReference type="FunFam" id="2.60.120.380:FF:000013">
    <property type="entry name" value="Alkaline serine protease"/>
    <property type="match status" value="1"/>
</dbReference>
<feature type="domain" description="Inhibitor I9" evidence="14">
    <location>
        <begin position="57"/>
        <end position="134"/>
    </location>
</feature>
<dbReference type="RefSeq" id="WP_020197615.1">
    <property type="nucleotide sequence ID" value="NZ_BAOH01000132.1"/>
</dbReference>
<evidence type="ECO:0000256" key="3">
    <source>
        <dbReference type="ARBA" id="ARBA00022729"/>
    </source>
</evidence>
<dbReference type="FunFam" id="3.40.50.200:FF:000014">
    <property type="entry name" value="Proteinase K"/>
    <property type="match status" value="1"/>
</dbReference>
<dbReference type="InterPro" id="IPR015500">
    <property type="entry name" value="Peptidase_S8_subtilisin-rel"/>
</dbReference>
<feature type="active site" description="Charge relay system" evidence="7 8">
    <location>
        <position position="213"/>
    </location>
</feature>
<feature type="domain" description="Peptidase S8/S53" evidence="12">
    <location>
        <begin position="171"/>
        <end position="399"/>
    </location>
</feature>
<dbReference type="Gene3D" id="3.30.70.80">
    <property type="entry name" value="Peptidase S8 propeptide/proteinase inhibitor I9"/>
    <property type="match status" value="1"/>
</dbReference>
<gene>
    <name evidence="15" type="ORF">H735_04335</name>
</gene>
<reference evidence="15 16" key="1">
    <citation type="submission" date="2014-07" db="EMBL/GenBank/DDBJ databases">
        <title>Unique and conserved regions in Vibrio harveyi and related species in comparison with the shrimp pathogen Vibrio harveyi CAIM 1792.</title>
        <authorList>
            <person name="Espinoza-Valles I."/>
            <person name="Vora G."/>
            <person name="Leekitcharoenphon P."/>
            <person name="Ussery D."/>
            <person name="Hoj L."/>
            <person name="Gomez-Gil B."/>
        </authorList>
    </citation>
    <scope>NUCLEOTIDE SEQUENCE [LARGE SCALE GENOMIC DNA]</scope>
    <source>
        <strain evidence="16">CAIM 1854 / LMG 25443</strain>
    </source>
</reference>
<dbReference type="InterPro" id="IPR037045">
    <property type="entry name" value="S8pro/Inhibitor_I9_sf"/>
</dbReference>
<evidence type="ECO:0000256" key="9">
    <source>
        <dbReference type="RuleBase" id="RU003355"/>
    </source>
</evidence>
<dbReference type="InterPro" id="IPR000209">
    <property type="entry name" value="Peptidase_S8/S53_dom"/>
</dbReference>